<dbReference type="EMBL" id="VWPK01000011">
    <property type="protein sequence ID" value="KAA5612543.1"/>
    <property type="molecule type" value="Genomic_DNA"/>
</dbReference>
<feature type="signal peptide" evidence="1">
    <location>
        <begin position="1"/>
        <end position="22"/>
    </location>
</feature>
<dbReference type="PROSITE" id="PS50983">
    <property type="entry name" value="FE_B12_PBP"/>
    <property type="match status" value="1"/>
</dbReference>
<dbReference type="InterPro" id="IPR002491">
    <property type="entry name" value="ABC_transptr_periplasmic_BD"/>
</dbReference>
<feature type="chain" id="PRO_5024404765" evidence="1">
    <location>
        <begin position="23"/>
        <end position="336"/>
    </location>
</feature>
<dbReference type="Pfam" id="PF01497">
    <property type="entry name" value="Peripla_BP_2"/>
    <property type="match status" value="1"/>
</dbReference>
<accession>A0A5M6IW31</accession>
<gene>
    <name evidence="3" type="ORF">F1189_08785</name>
</gene>
<evidence type="ECO:0000256" key="1">
    <source>
        <dbReference type="SAM" id="SignalP"/>
    </source>
</evidence>
<dbReference type="PANTHER" id="PTHR30535">
    <property type="entry name" value="VITAMIN B12-BINDING PROTEIN"/>
    <property type="match status" value="1"/>
</dbReference>
<reference evidence="3 4" key="1">
    <citation type="submission" date="2019-09" db="EMBL/GenBank/DDBJ databases">
        <title>Genome sequence of Rhodovastum atsumiense, a diverse member of the Acetobacteraceae family of non-sulfur purple photosynthetic bacteria.</title>
        <authorList>
            <person name="Meyer T."/>
            <person name="Kyndt J."/>
        </authorList>
    </citation>
    <scope>NUCLEOTIDE SEQUENCE [LARGE SCALE GENOMIC DNA]</scope>
    <source>
        <strain evidence="3 4">DSM 21279</strain>
    </source>
</reference>
<keyword evidence="4" id="KW-1185">Reference proteome</keyword>
<evidence type="ECO:0000259" key="2">
    <source>
        <dbReference type="PROSITE" id="PS50983"/>
    </source>
</evidence>
<dbReference type="OrthoDB" id="9797850at2"/>
<evidence type="ECO:0000313" key="4">
    <source>
        <dbReference type="Proteomes" id="UP000325255"/>
    </source>
</evidence>
<evidence type="ECO:0000313" key="3">
    <source>
        <dbReference type="EMBL" id="KAA5612543.1"/>
    </source>
</evidence>
<comment type="caution">
    <text evidence="3">The sequence shown here is derived from an EMBL/GenBank/DDBJ whole genome shotgun (WGS) entry which is preliminary data.</text>
</comment>
<dbReference type="SUPFAM" id="SSF53807">
    <property type="entry name" value="Helical backbone' metal receptor"/>
    <property type="match status" value="1"/>
</dbReference>
<dbReference type="CDD" id="cd01148">
    <property type="entry name" value="TroA_a"/>
    <property type="match status" value="1"/>
</dbReference>
<dbReference type="Proteomes" id="UP000325255">
    <property type="component" value="Unassembled WGS sequence"/>
</dbReference>
<feature type="domain" description="Fe/B12 periplasmic-binding" evidence="2">
    <location>
        <begin position="46"/>
        <end position="336"/>
    </location>
</feature>
<proteinExistence type="predicted"/>
<sequence>MAPLRLAVATAGFCLLLSAAQAEPTQYPLNVGNCGHTLTFPAAPRNVVTIGQSVTEILYALGVGDHMAGTSLWFNDVLPAFKTQNDQVPRLDNNAPSFESVINKRPGLVATQFEWMIGPQGVVGTREQFHKLGVPTYIMPSDCEGKNNQVGADGTRTAPFTTDTLYKGITQLAQIFDRQDRGAELVADLRRREATAITRARALGLTDASAVFWFSSADLDLDPYVAGRKGIPAYMMGTLGLRNVVQSDEEWPTVGWETIARANPSVIVIARMDRRRFPADDYERKLAFLRTDPVTKEMAAVKGNRIVILDAHAMQATIRLVSGLETLTEAMARLRQ</sequence>
<dbReference type="AlphaFoldDB" id="A0A5M6IW31"/>
<dbReference type="PANTHER" id="PTHR30535:SF7">
    <property type="entry name" value="IRON(III) DICITRATE-BINDING PROTEIN"/>
    <property type="match status" value="1"/>
</dbReference>
<keyword evidence="1" id="KW-0732">Signal</keyword>
<dbReference type="Gene3D" id="3.40.50.1980">
    <property type="entry name" value="Nitrogenase molybdenum iron protein domain"/>
    <property type="match status" value="2"/>
</dbReference>
<organism evidence="3 4">
    <name type="scientific">Rhodovastum atsumiense</name>
    <dbReference type="NCBI Taxonomy" id="504468"/>
    <lineage>
        <taxon>Bacteria</taxon>
        <taxon>Pseudomonadati</taxon>
        <taxon>Pseudomonadota</taxon>
        <taxon>Alphaproteobacteria</taxon>
        <taxon>Acetobacterales</taxon>
        <taxon>Acetobacteraceae</taxon>
        <taxon>Rhodovastum</taxon>
    </lineage>
</organism>
<dbReference type="InterPro" id="IPR050902">
    <property type="entry name" value="ABC_Transporter_SBP"/>
</dbReference>
<protein>
    <submittedName>
        <fullName evidence="3">ABC transporter substrate-binding protein</fullName>
    </submittedName>
</protein>
<dbReference type="RefSeq" id="WP_150040358.1">
    <property type="nucleotide sequence ID" value="NZ_OW485601.1"/>
</dbReference>
<name>A0A5M6IW31_9PROT</name>